<feature type="region of interest" description="Disordered" evidence="6">
    <location>
        <begin position="627"/>
        <end position="666"/>
    </location>
</feature>
<evidence type="ECO:0000256" key="2">
    <source>
        <dbReference type="ARBA" id="ARBA00009525"/>
    </source>
</evidence>
<dbReference type="PANTHER" id="PTHR12135:SF0">
    <property type="entry name" value="DNA REPAIR PROTEIN COMPLEMENTING XP-C CELLS"/>
    <property type="match status" value="1"/>
</dbReference>
<dbReference type="Pfam" id="PF10405">
    <property type="entry name" value="BHD_3"/>
    <property type="match status" value="1"/>
</dbReference>
<keyword evidence="5" id="KW-0539">Nucleus</keyword>
<dbReference type="InterPro" id="IPR004583">
    <property type="entry name" value="DNA_repair_Rad4"/>
</dbReference>
<feature type="compositionally biased region" description="Acidic residues" evidence="6">
    <location>
        <begin position="136"/>
        <end position="146"/>
    </location>
</feature>
<comment type="caution">
    <text evidence="10">The sequence shown here is derived from an EMBL/GenBank/DDBJ whole genome shotgun (WGS) entry which is preliminary data.</text>
</comment>
<feature type="compositionally biased region" description="Basic residues" evidence="6">
    <location>
        <begin position="632"/>
        <end position="643"/>
    </location>
</feature>
<dbReference type="Pfam" id="PF03835">
    <property type="entry name" value="Rad4"/>
    <property type="match status" value="1"/>
</dbReference>
<keyword evidence="4" id="KW-0234">DNA repair</keyword>
<dbReference type="PANTHER" id="PTHR12135">
    <property type="entry name" value="DNA REPAIR PROTEIN XP-C / RAD4"/>
    <property type="match status" value="1"/>
</dbReference>
<evidence type="ECO:0000313" key="10">
    <source>
        <dbReference type="EMBL" id="KAK7727287.1"/>
    </source>
</evidence>
<evidence type="ECO:0000259" key="9">
    <source>
        <dbReference type="SMART" id="SM01032"/>
    </source>
</evidence>
<dbReference type="Pfam" id="PF10403">
    <property type="entry name" value="BHD_1"/>
    <property type="match status" value="1"/>
</dbReference>
<protein>
    <recommendedName>
        <fullName evidence="12">Rad4-domain-containing protein</fullName>
    </recommendedName>
</protein>
<keyword evidence="11" id="KW-1185">Reference proteome</keyword>
<dbReference type="SMART" id="SM01031">
    <property type="entry name" value="BHD_2"/>
    <property type="match status" value="1"/>
</dbReference>
<feature type="domain" description="Rad4 beta-hairpin" evidence="9">
    <location>
        <begin position="689"/>
        <end position="763"/>
    </location>
</feature>
<feature type="region of interest" description="Disordered" evidence="6">
    <location>
        <begin position="838"/>
        <end position="990"/>
    </location>
</feature>
<feature type="compositionally biased region" description="Gly residues" evidence="6">
    <location>
        <begin position="845"/>
        <end position="882"/>
    </location>
</feature>
<dbReference type="Gene3D" id="3.90.260.10">
    <property type="entry name" value="Transglutaminase-like"/>
    <property type="match status" value="1"/>
</dbReference>
<dbReference type="SMART" id="SM01032">
    <property type="entry name" value="BHD_3"/>
    <property type="match status" value="1"/>
</dbReference>
<feature type="compositionally biased region" description="Basic and acidic residues" evidence="6">
    <location>
        <begin position="90"/>
        <end position="104"/>
    </location>
</feature>
<feature type="compositionally biased region" description="Acidic residues" evidence="6">
    <location>
        <begin position="105"/>
        <end position="121"/>
    </location>
</feature>
<comment type="similarity">
    <text evidence="2">Belongs to the XPC family.</text>
</comment>
<dbReference type="SUPFAM" id="SSF54001">
    <property type="entry name" value="Cysteine proteinases"/>
    <property type="match status" value="1"/>
</dbReference>
<comment type="subcellular location">
    <subcellularLocation>
        <location evidence="1">Nucleus</location>
    </subcellularLocation>
</comment>
<evidence type="ECO:0000259" key="8">
    <source>
        <dbReference type="SMART" id="SM01031"/>
    </source>
</evidence>
<reference evidence="10 11" key="1">
    <citation type="submission" date="2024-02" db="EMBL/GenBank/DDBJ databases">
        <title>De novo assembly and annotation of 12 fungi associated with fruit tree decline syndrome in Ontario, Canada.</title>
        <authorList>
            <person name="Sulman M."/>
            <person name="Ellouze W."/>
            <person name="Ilyukhin E."/>
        </authorList>
    </citation>
    <scope>NUCLEOTIDE SEQUENCE [LARGE SCALE GENOMIC DNA]</scope>
    <source>
        <strain evidence="10 11">M169</strain>
    </source>
</reference>
<evidence type="ECO:0000259" key="7">
    <source>
        <dbReference type="SMART" id="SM01030"/>
    </source>
</evidence>
<dbReference type="SMART" id="SM01030">
    <property type="entry name" value="BHD_1"/>
    <property type="match status" value="1"/>
</dbReference>
<proteinExistence type="inferred from homology"/>
<dbReference type="Proteomes" id="UP001430848">
    <property type="component" value="Unassembled WGS sequence"/>
</dbReference>
<dbReference type="InterPro" id="IPR018328">
    <property type="entry name" value="Rad4_beta-hairpin_dom3"/>
</dbReference>
<feature type="region of interest" description="Disordered" evidence="6">
    <location>
        <begin position="810"/>
        <end position="829"/>
    </location>
</feature>
<gene>
    <name evidence="10" type="ORF">SLS63_007106</name>
</gene>
<dbReference type="InterPro" id="IPR018325">
    <property type="entry name" value="Rad4/PNGase_transGLS-fold"/>
</dbReference>
<feature type="compositionally biased region" description="Acidic residues" evidence="6">
    <location>
        <begin position="1050"/>
        <end position="1075"/>
    </location>
</feature>
<dbReference type="InterPro" id="IPR042488">
    <property type="entry name" value="Rad4_BHD3_sf"/>
</dbReference>
<evidence type="ECO:0000256" key="3">
    <source>
        <dbReference type="ARBA" id="ARBA00022763"/>
    </source>
</evidence>
<feature type="domain" description="Rad4 beta-hairpin" evidence="8">
    <location>
        <begin position="609"/>
        <end position="682"/>
    </location>
</feature>
<feature type="region of interest" description="Disordered" evidence="6">
    <location>
        <begin position="1"/>
        <end position="146"/>
    </location>
</feature>
<accession>A0ABR1P655</accession>
<feature type="region of interest" description="Disordered" evidence="6">
    <location>
        <begin position="177"/>
        <end position="199"/>
    </location>
</feature>
<feature type="compositionally biased region" description="Basic and acidic residues" evidence="6">
    <location>
        <begin position="185"/>
        <end position="199"/>
    </location>
</feature>
<dbReference type="EMBL" id="JAKNSF020000038">
    <property type="protein sequence ID" value="KAK7727287.1"/>
    <property type="molecule type" value="Genomic_DNA"/>
</dbReference>
<dbReference type="Pfam" id="PF10404">
    <property type="entry name" value="BHD_2"/>
    <property type="match status" value="1"/>
</dbReference>
<evidence type="ECO:0000256" key="6">
    <source>
        <dbReference type="SAM" id="MobiDB-lite"/>
    </source>
</evidence>
<evidence type="ECO:0000256" key="1">
    <source>
        <dbReference type="ARBA" id="ARBA00004123"/>
    </source>
</evidence>
<evidence type="ECO:0000313" key="11">
    <source>
        <dbReference type="Proteomes" id="UP001430848"/>
    </source>
</evidence>
<feature type="compositionally biased region" description="Low complexity" evidence="6">
    <location>
        <begin position="19"/>
        <end position="37"/>
    </location>
</feature>
<dbReference type="Gene3D" id="3.30.70.2460">
    <property type="entry name" value="Rad4, beta-hairpin domain BHD3"/>
    <property type="match status" value="1"/>
</dbReference>
<feature type="domain" description="Rad4 beta-hairpin" evidence="7">
    <location>
        <begin position="550"/>
        <end position="607"/>
    </location>
</feature>
<evidence type="ECO:0000256" key="5">
    <source>
        <dbReference type="ARBA" id="ARBA00023242"/>
    </source>
</evidence>
<dbReference type="Gene3D" id="2.20.20.110">
    <property type="entry name" value="Rad4, beta-hairpin domain BHD1"/>
    <property type="match status" value="1"/>
</dbReference>
<dbReference type="InterPro" id="IPR036985">
    <property type="entry name" value="Transglutaminase-like_sf"/>
</dbReference>
<keyword evidence="3" id="KW-0227">DNA damage</keyword>
<name>A0ABR1P655_DIAER</name>
<feature type="region of interest" description="Disordered" evidence="6">
    <location>
        <begin position="1023"/>
        <end position="1075"/>
    </location>
</feature>
<organism evidence="10 11">
    <name type="scientific">Diaporthe eres</name>
    <name type="common">Phomopsis oblonga</name>
    <dbReference type="NCBI Taxonomy" id="83184"/>
    <lineage>
        <taxon>Eukaryota</taxon>
        <taxon>Fungi</taxon>
        <taxon>Dikarya</taxon>
        <taxon>Ascomycota</taxon>
        <taxon>Pezizomycotina</taxon>
        <taxon>Sordariomycetes</taxon>
        <taxon>Sordariomycetidae</taxon>
        <taxon>Diaporthales</taxon>
        <taxon>Diaporthaceae</taxon>
        <taxon>Diaporthe</taxon>
        <taxon>Diaporthe eres species complex</taxon>
    </lineage>
</organism>
<evidence type="ECO:0000256" key="4">
    <source>
        <dbReference type="ARBA" id="ARBA00023204"/>
    </source>
</evidence>
<sequence>MARRRGAASTGVARRAEAAQRAARATPRTTRSTRSSANQGDGQAIVPGVYRQMLRESGALPNRMTSDDAERPLKRRRTGRQTAPESPPSQDHKADRPIKSVVEEHESEDDDDDEGIEFEDVDIPKPTVQTTYRESSDEESEEDTQFEDVDFSSVFANNDQAPDQQEKTLELNLTAAKEALAPSRRPADRKKPITKEEKEQRVEIHKAHILCLLAHVEKRNHWCNDPVVQENLRPLLTAKIVHWLNPEPHLTQFGRTESLKKGLQMIMEKFQQRFTISEIGLRRALWAEDEKQLENCGLPDEIDTCLEKSDFRKAAKRMNGSRDVGAQLFCALLRAAGVETRLVCSLQPLSFVTGGPTLPKPRQSKTPSRPAPATVEATRAEPPPSAVIPTPRARLGHPNAAAYIVPEMSAPPTTVPPRTPPRQSAPLRESEYPVYWVEVLDAAHQKWQPVDTLVTYTMFRANKLEPPAADRGNCLSYVVAFEEDGSGKDVTRRYAKAYNAKTRRLRVDGPLIPEDDGKKWWRKVMRRYKQPGARSDLDQIENNELSGMEAREPMPRNVADFKNHPVYALERHMRRHEVLAPDAPVVGTVGAGSKGPLEKIYRRRDVRAAKSVDKWYRLGREIKPGEEPVKVLPRRKRPQRRGRRAFDDDQDDSSSDDPVLGPSPSKGIPIFTFDQTSLYVPPPVVAGRIPKNKFGNLDLYVPSMVPAGGAHISHPRAGHAAHILGVDYAPALTGFDWRGRKGTAVYNGVVVPAEAVDGVRAVIDGFEDLEAMLEEEKRSRRALATWKRLLRGLRIRKSVFGDEDVFDESIPLEDFPVDEDEEMENQDEDQYAGGFEPAYQEAGGFEPGGFEPGGFEPGGFEPGGFEPGGFEPGGSELGGFEPGGFEPDDSSIDLKGKGKATDTGSGHYPVQTPEENENVPRRQRVRRRVLESDDEDEEHEQNMAAPAEEAQPGDSNIQSRPPAVKSGGFETEPAVQDPPPSTEEKEVAATATKAVVQAVQEDVEPDGPRANVDHGAVLDTAGAELATTQDPVGSAEVGDAAERRHQGSGEDTDLDDAPSDVTEEMYMDEDGSLIE</sequence>
<evidence type="ECO:0008006" key="12">
    <source>
        <dbReference type="Google" id="ProtNLM"/>
    </source>
</evidence>
<dbReference type="InterPro" id="IPR018327">
    <property type="entry name" value="BHD_2"/>
</dbReference>
<dbReference type="InterPro" id="IPR018326">
    <property type="entry name" value="Rad4_beta-hairpin_dom1"/>
</dbReference>
<dbReference type="InterPro" id="IPR038765">
    <property type="entry name" value="Papain-like_cys_pep_sf"/>
</dbReference>
<feature type="region of interest" description="Disordered" evidence="6">
    <location>
        <begin position="354"/>
        <end position="393"/>
    </location>
</feature>